<feature type="transmembrane region" description="Helical" evidence="8">
    <location>
        <begin position="125"/>
        <end position="146"/>
    </location>
</feature>
<sequence>MQEPTSRRQLGLVSVALITFFSVCGGPFGSEPIVSACGPLIGLSALVVFPLVYSLPMNLLLAELYSAFPVDSSFCTWVDMAFGSPWGFYVGYWSWIASTFDAAVYPCLVTDSLFLHTEATYATKTLVRILLLTLFMAPTLFSINFVGKTSMGLAILVFAPFVLLILFALPQMNLHALTVVSPTMNYTQLIGVLFWNFRGFDAMGAYAGEILNPKVNFHKAMLVSLVLISLTYTLPLVAAAAVNRPNYSTWTDGAYPAIARAIGGDWLAIWVALSNTVSSFGLYMAEATANGFRLAGMADAGLVPHCFAIRDDATGSPRRSIVFIYVLSIGMCCFDFSTILGVTNALSILAQVVPSCAALTMRVTHPDIHRPYQVGLSTPALVAAIVLPIALAIAIFINQLCVNGTTLALTCAAVVLGGIVRCVLMHKSISTTRVGYAAIDKV</sequence>
<dbReference type="EMBL" id="VJMH01007229">
    <property type="protein sequence ID" value="KAF0684936.1"/>
    <property type="molecule type" value="Genomic_DNA"/>
</dbReference>
<evidence type="ECO:0000256" key="2">
    <source>
        <dbReference type="ARBA" id="ARBA00022448"/>
    </source>
</evidence>
<evidence type="ECO:0000256" key="8">
    <source>
        <dbReference type="SAM" id="Phobius"/>
    </source>
</evidence>
<keyword evidence="5 8" id="KW-1133">Transmembrane helix</keyword>
<comment type="similarity">
    <text evidence="7">Belongs to the amino acid-polyamine-organocation (APC) superfamily. Polyamine:cation symporter (PHS) (TC 2.A.3.12) family.</text>
</comment>
<organism evidence="10 11">
    <name type="scientific">Aphanomyces stellatus</name>
    <dbReference type="NCBI Taxonomy" id="120398"/>
    <lineage>
        <taxon>Eukaryota</taxon>
        <taxon>Sar</taxon>
        <taxon>Stramenopiles</taxon>
        <taxon>Oomycota</taxon>
        <taxon>Saprolegniomycetes</taxon>
        <taxon>Saprolegniales</taxon>
        <taxon>Verrucalvaceae</taxon>
        <taxon>Aphanomyces</taxon>
    </lineage>
</organism>
<feature type="transmembrane region" description="Helical" evidence="8">
    <location>
        <begin position="220"/>
        <end position="242"/>
    </location>
</feature>
<dbReference type="PANTHER" id="PTHR45826">
    <property type="entry name" value="POLYAMINE TRANSPORTER PUT1"/>
    <property type="match status" value="1"/>
</dbReference>
<dbReference type="InterPro" id="IPR002293">
    <property type="entry name" value="AA/rel_permease1"/>
</dbReference>
<evidence type="ECO:0000313" key="10">
    <source>
        <dbReference type="EMBL" id="VFT99828.1"/>
    </source>
</evidence>
<feature type="transmembrane region" description="Helical" evidence="8">
    <location>
        <begin position="153"/>
        <end position="169"/>
    </location>
</feature>
<feature type="transmembrane region" description="Helical" evidence="8">
    <location>
        <begin position="403"/>
        <end position="424"/>
    </location>
</feature>
<dbReference type="OrthoDB" id="5982228at2759"/>
<gene>
    <name evidence="10" type="primary">Aste57867_23180</name>
    <name evidence="9" type="ORF">As57867_023109</name>
    <name evidence="10" type="ORF">ASTE57867_23180</name>
</gene>
<accession>A0A485LM94</accession>
<dbReference type="Gene3D" id="1.20.1740.10">
    <property type="entry name" value="Amino acid/polyamine transporter I"/>
    <property type="match status" value="1"/>
</dbReference>
<dbReference type="PANTHER" id="PTHR45826:SF2">
    <property type="entry name" value="AMINO ACID TRANSPORTER"/>
    <property type="match status" value="1"/>
</dbReference>
<comment type="subcellular location">
    <subcellularLocation>
        <location evidence="1">Cell membrane</location>
        <topology evidence="1">Multi-pass membrane protein</topology>
    </subcellularLocation>
</comment>
<name>A0A485LM94_9STRA</name>
<proteinExistence type="inferred from homology"/>
<evidence type="ECO:0000256" key="7">
    <source>
        <dbReference type="ARBA" id="ARBA00024041"/>
    </source>
</evidence>
<feature type="transmembrane region" description="Helical" evidence="8">
    <location>
        <begin position="254"/>
        <end position="273"/>
    </location>
</feature>
<dbReference type="GO" id="GO:0015203">
    <property type="term" value="F:polyamine transmembrane transporter activity"/>
    <property type="evidence" value="ECO:0007669"/>
    <property type="project" value="UniProtKB-ARBA"/>
</dbReference>
<dbReference type="AlphaFoldDB" id="A0A485LM94"/>
<evidence type="ECO:0000256" key="3">
    <source>
        <dbReference type="ARBA" id="ARBA00022475"/>
    </source>
</evidence>
<dbReference type="GO" id="GO:0005886">
    <property type="term" value="C:plasma membrane"/>
    <property type="evidence" value="ECO:0007669"/>
    <property type="project" value="UniProtKB-SubCell"/>
</dbReference>
<evidence type="ECO:0000313" key="11">
    <source>
        <dbReference type="Proteomes" id="UP000332933"/>
    </source>
</evidence>
<evidence type="ECO:0000313" key="9">
    <source>
        <dbReference type="EMBL" id="KAF0684936.1"/>
    </source>
</evidence>
<protein>
    <submittedName>
        <fullName evidence="10">Aste57867_23180 protein</fullName>
    </submittedName>
</protein>
<evidence type="ECO:0000256" key="1">
    <source>
        <dbReference type="ARBA" id="ARBA00004651"/>
    </source>
</evidence>
<feature type="transmembrane region" description="Helical" evidence="8">
    <location>
        <begin position="320"/>
        <end position="339"/>
    </location>
</feature>
<evidence type="ECO:0000256" key="4">
    <source>
        <dbReference type="ARBA" id="ARBA00022692"/>
    </source>
</evidence>
<keyword evidence="3" id="KW-1003">Cell membrane</keyword>
<keyword evidence="6 8" id="KW-0472">Membrane</keyword>
<keyword evidence="2" id="KW-0813">Transport</keyword>
<feature type="transmembrane region" description="Helical" evidence="8">
    <location>
        <begin position="41"/>
        <end position="65"/>
    </location>
</feature>
<dbReference type="Proteomes" id="UP000332933">
    <property type="component" value="Unassembled WGS sequence"/>
</dbReference>
<dbReference type="InterPro" id="IPR044566">
    <property type="entry name" value="RMV1-like"/>
</dbReference>
<dbReference type="PIRSF" id="PIRSF006060">
    <property type="entry name" value="AA_transporter"/>
    <property type="match status" value="1"/>
</dbReference>
<keyword evidence="11" id="KW-1185">Reference proteome</keyword>
<reference evidence="10 11" key="1">
    <citation type="submission" date="2019-03" db="EMBL/GenBank/DDBJ databases">
        <authorList>
            <person name="Gaulin E."/>
            <person name="Dumas B."/>
        </authorList>
    </citation>
    <scope>NUCLEOTIDE SEQUENCE [LARGE SCALE GENOMIC DNA]</scope>
    <source>
        <strain evidence="10">CBS 568.67</strain>
    </source>
</reference>
<dbReference type="Pfam" id="PF13520">
    <property type="entry name" value="AA_permease_2"/>
    <property type="match status" value="1"/>
</dbReference>
<evidence type="ECO:0000256" key="5">
    <source>
        <dbReference type="ARBA" id="ARBA00022989"/>
    </source>
</evidence>
<keyword evidence="4 8" id="KW-0812">Transmembrane</keyword>
<evidence type="ECO:0000256" key="6">
    <source>
        <dbReference type="ARBA" id="ARBA00023136"/>
    </source>
</evidence>
<reference evidence="9" key="2">
    <citation type="submission" date="2019-06" db="EMBL/GenBank/DDBJ databases">
        <title>Genomics analysis of Aphanomyces spp. identifies a new class of oomycete effector associated with host adaptation.</title>
        <authorList>
            <person name="Gaulin E."/>
        </authorList>
    </citation>
    <scope>NUCLEOTIDE SEQUENCE</scope>
    <source>
        <strain evidence="9">CBS 578.67</strain>
    </source>
</reference>
<dbReference type="EMBL" id="CAADRA010007255">
    <property type="protein sequence ID" value="VFT99828.1"/>
    <property type="molecule type" value="Genomic_DNA"/>
</dbReference>
<feature type="transmembrane region" description="Helical" evidence="8">
    <location>
        <begin position="376"/>
        <end position="397"/>
    </location>
</feature>